<evidence type="ECO:0000313" key="3">
    <source>
        <dbReference type="EMBL" id="MBZ2208182.1"/>
    </source>
</evidence>
<dbReference type="RefSeq" id="WP_223468676.1">
    <property type="nucleotide sequence ID" value="NZ_JAFBIL020000005.1"/>
</dbReference>
<reference evidence="3 4" key="1">
    <citation type="submission" date="2021-08" db="EMBL/GenBank/DDBJ databases">
        <title>Massilia sp. R798.</title>
        <authorList>
            <person name="Baek J.H."/>
            <person name="Jung H.S."/>
            <person name="Kim K.R."/>
            <person name="Jeon C.O."/>
        </authorList>
    </citation>
    <scope>NUCLEOTIDE SEQUENCE [LARGE SCALE GENOMIC DNA]</scope>
    <source>
        <strain evidence="3 4">R798</strain>
    </source>
</reference>
<evidence type="ECO:0000256" key="1">
    <source>
        <dbReference type="SAM" id="MobiDB-lite"/>
    </source>
</evidence>
<feature type="chain" id="PRO_5046819268" evidence="2">
    <location>
        <begin position="23"/>
        <end position="149"/>
    </location>
</feature>
<dbReference type="EMBL" id="JAFBIL020000005">
    <property type="protein sequence ID" value="MBZ2208182.1"/>
    <property type="molecule type" value="Genomic_DNA"/>
</dbReference>
<evidence type="ECO:0000313" key="4">
    <source>
        <dbReference type="Proteomes" id="UP000809349"/>
    </source>
</evidence>
<organism evidence="3 4">
    <name type="scientific">Massilia soli</name>
    <dbReference type="NCBI Taxonomy" id="2792854"/>
    <lineage>
        <taxon>Bacteria</taxon>
        <taxon>Pseudomonadati</taxon>
        <taxon>Pseudomonadota</taxon>
        <taxon>Betaproteobacteria</taxon>
        <taxon>Burkholderiales</taxon>
        <taxon>Oxalobacteraceae</taxon>
        <taxon>Telluria group</taxon>
        <taxon>Massilia</taxon>
    </lineage>
</organism>
<evidence type="ECO:0000256" key="2">
    <source>
        <dbReference type="SAM" id="SignalP"/>
    </source>
</evidence>
<comment type="caution">
    <text evidence="3">The sequence shown here is derived from an EMBL/GenBank/DDBJ whole genome shotgun (WGS) entry which is preliminary data.</text>
</comment>
<name>A0ABS7SQ17_9BURK</name>
<feature type="signal peptide" evidence="2">
    <location>
        <begin position="1"/>
        <end position="22"/>
    </location>
</feature>
<feature type="region of interest" description="Disordered" evidence="1">
    <location>
        <begin position="32"/>
        <end position="53"/>
    </location>
</feature>
<accession>A0ABS7SQ17</accession>
<sequence>MRILLHVALAGLLALDTGAALAQMGMQTGGAVMQPLPSRTGAPVRPSSDPRRERDNYYLAPHEMLEVYGDYPLSNGETLRISREGRRYFASMASTGKVEIMPIGSIAFVTRDRALRFDFTPVPFTTYVWVSPGGGAPSTGQLRGPGGAG</sequence>
<protein>
    <submittedName>
        <fullName evidence="3">Uncharacterized protein</fullName>
    </submittedName>
</protein>
<gene>
    <name evidence="3" type="ORF">I4X03_013025</name>
</gene>
<proteinExistence type="predicted"/>
<keyword evidence="2" id="KW-0732">Signal</keyword>
<keyword evidence="4" id="KW-1185">Reference proteome</keyword>
<dbReference type="Proteomes" id="UP000809349">
    <property type="component" value="Unassembled WGS sequence"/>
</dbReference>